<dbReference type="EMBL" id="JAUTXT010000033">
    <property type="protein sequence ID" value="KAK3672361.1"/>
    <property type="molecule type" value="Genomic_DNA"/>
</dbReference>
<feature type="compositionally biased region" description="Basic and acidic residues" evidence="7">
    <location>
        <begin position="447"/>
        <end position="465"/>
    </location>
</feature>
<evidence type="ECO:0000256" key="2">
    <source>
        <dbReference type="ARBA" id="ARBA00022670"/>
    </source>
</evidence>
<dbReference type="Pfam" id="PF00026">
    <property type="entry name" value="Asp"/>
    <property type="match status" value="1"/>
</dbReference>
<dbReference type="PRINTS" id="PR00792">
    <property type="entry name" value="PEPSIN"/>
</dbReference>
<dbReference type="InterPro" id="IPR021109">
    <property type="entry name" value="Peptidase_aspartic_dom_sf"/>
</dbReference>
<evidence type="ECO:0000313" key="10">
    <source>
        <dbReference type="Proteomes" id="UP001274830"/>
    </source>
</evidence>
<feature type="compositionally biased region" description="Basic and acidic residues" evidence="7">
    <location>
        <begin position="492"/>
        <end position="502"/>
    </location>
</feature>
<protein>
    <recommendedName>
        <fullName evidence="8">Peptidase A1 domain-containing protein</fullName>
    </recommendedName>
</protein>
<dbReference type="InterPro" id="IPR001969">
    <property type="entry name" value="Aspartic_peptidase_AS"/>
</dbReference>
<dbReference type="CDD" id="cd06097">
    <property type="entry name" value="Aspergillopepsin_like"/>
    <property type="match status" value="1"/>
</dbReference>
<dbReference type="SUPFAM" id="SSF50630">
    <property type="entry name" value="Acid proteases"/>
    <property type="match status" value="1"/>
</dbReference>
<dbReference type="GO" id="GO:0004190">
    <property type="term" value="F:aspartic-type endopeptidase activity"/>
    <property type="evidence" value="ECO:0007669"/>
    <property type="project" value="UniProtKB-KW"/>
</dbReference>
<accession>A0AAE0WHZ2</accession>
<evidence type="ECO:0000256" key="6">
    <source>
        <dbReference type="RuleBase" id="RU000454"/>
    </source>
</evidence>
<dbReference type="Proteomes" id="UP001274830">
    <property type="component" value="Unassembled WGS sequence"/>
</dbReference>
<dbReference type="AlphaFoldDB" id="A0AAE0WHZ2"/>
<evidence type="ECO:0000256" key="7">
    <source>
        <dbReference type="SAM" id="MobiDB-lite"/>
    </source>
</evidence>
<feature type="region of interest" description="Disordered" evidence="7">
    <location>
        <begin position="492"/>
        <end position="511"/>
    </location>
</feature>
<evidence type="ECO:0000256" key="4">
    <source>
        <dbReference type="ARBA" id="ARBA00022801"/>
    </source>
</evidence>
<dbReference type="PROSITE" id="PS00141">
    <property type="entry name" value="ASP_PROTEASE"/>
    <property type="match status" value="1"/>
</dbReference>
<dbReference type="GO" id="GO:0006508">
    <property type="term" value="P:proteolysis"/>
    <property type="evidence" value="ECO:0007669"/>
    <property type="project" value="UniProtKB-KW"/>
</dbReference>
<evidence type="ECO:0000313" key="9">
    <source>
        <dbReference type="EMBL" id="KAK3672361.1"/>
    </source>
</evidence>
<keyword evidence="10" id="KW-1185">Reference proteome</keyword>
<dbReference type="PANTHER" id="PTHR47966">
    <property type="entry name" value="BETA-SITE APP-CLEAVING ENZYME, ISOFORM A-RELATED"/>
    <property type="match status" value="1"/>
</dbReference>
<reference evidence="9" key="1">
    <citation type="submission" date="2023-07" db="EMBL/GenBank/DDBJ databases">
        <title>Black Yeasts Isolated from many extreme environments.</title>
        <authorList>
            <person name="Coleine C."/>
            <person name="Stajich J.E."/>
            <person name="Selbmann L."/>
        </authorList>
    </citation>
    <scope>NUCLEOTIDE SEQUENCE</scope>
    <source>
        <strain evidence="9">CCFEE 5485</strain>
    </source>
</reference>
<comment type="similarity">
    <text evidence="1 6">Belongs to the peptidase A1 family.</text>
</comment>
<evidence type="ECO:0000259" key="8">
    <source>
        <dbReference type="PROSITE" id="PS51767"/>
    </source>
</evidence>
<dbReference type="InterPro" id="IPR034163">
    <property type="entry name" value="Aspergillopepsin-like_cat_dom"/>
</dbReference>
<name>A0AAE0WHZ2_9PEZI</name>
<feature type="compositionally biased region" description="Polar residues" evidence="7">
    <location>
        <begin position="414"/>
        <end position="436"/>
    </location>
</feature>
<keyword evidence="4 6" id="KW-0378">Hydrolase</keyword>
<evidence type="ECO:0000256" key="3">
    <source>
        <dbReference type="ARBA" id="ARBA00022750"/>
    </source>
</evidence>
<keyword evidence="2 6" id="KW-0645">Protease</keyword>
<dbReference type="Gene3D" id="2.40.70.10">
    <property type="entry name" value="Acid Proteases"/>
    <property type="match status" value="2"/>
</dbReference>
<gene>
    <name evidence="9" type="ORF">LTR78_007668</name>
</gene>
<comment type="caution">
    <text evidence="9">The sequence shown here is derived from an EMBL/GenBank/DDBJ whole genome shotgun (WGS) entry which is preliminary data.</text>
</comment>
<feature type="domain" description="Peptidase A1" evidence="8">
    <location>
        <begin position="105"/>
        <end position="410"/>
    </location>
</feature>
<dbReference type="InterPro" id="IPR033121">
    <property type="entry name" value="PEPTIDASE_A1"/>
</dbReference>
<dbReference type="PROSITE" id="PS51767">
    <property type="entry name" value="PEPTIDASE_A1"/>
    <property type="match status" value="1"/>
</dbReference>
<feature type="region of interest" description="Disordered" evidence="7">
    <location>
        <begin position="411"/>
        <end position="465"/>
    </location>
</feature>
<dbReference type="PANTHER" id="PTHR47966:SF1">
    <property type="entry name" value="ASPARTYL PROTEINASE"/>
    <property type="match status" value="1"/>
</dbReference>
<sequence>MATNLSNLQRVALVHNTALSRVGIKHYAHALMKYNITPTAPGPFQVFKEIEEIESSTAKPAVIQQLQHSLGIKKQTHTHHILCKSNATGQTGRVTAQDVDQGSEYLAPVTIGTPGKTFNLDFDTGSADLWVFGSKLSTDQRGTHTIFDAAGSSSYIPMDGSTWSITYGDQSSASGTVGTDTIVLGGLTVHNQAIESADKTSSEFTQQSSDGLLGLAYSSINTVQPTSVATPVENMIAQKDISGASQLFTAWFEPPTGNSWYSFGYIGMKISHGCYHIQFPSTVATVGGKTVDLGKDNTCIADTGTTLTLLADQACKEIYSYIPGAHLDPSQGWIFPSSTSPSSLPAICFAVGDHLFQMAPSDLAFEELSGGMTFGGIQSNGNLGLAILGDTFIRGIYAIFDQGSNRFGAVQRPVGNSGQGMSSGIPITSAATSTNDEASHGHHGHHDHPVHDDDHTSGLHEHHGHERLLEHPAPQHDNQDKDKHWYDALLHHPKLDKQHDPTSDYSSRSSG</sequence>
<evidence type="ECO:0000256" key="1">
    <source>
        <dbReference type="ARBA" id="ARBA00007447"/>
    </source>
</evidence>
<dbReference type="InterPro" id="IPR001461">
    <property type="entry name" value="Aspartic_peptidase_A1"/>
</dbReference>
<proteinExistence type="inferred from homology"/>
<organism evidence="9 10">
    <name type="scientific">Recurvomyces mirabilis</name>
    <dbReference type="NCBI Taxonomy" id="574656"/>
    <lineage>
        <taxon>Eukaryota</taxon>
        <taxon>Fungi</taxon>
        <taxon>Dikarya</taxon>
        <taxon>Ascomycota</taxon>
        <taxon>Pezizomycotina</taxon>
        <taxon>Dothideomycetes</taxon>
        <taxon>Dothideomycetidae</taxon>
        <taxon>Mycosphaerellales</taxon>
        <taxon>Teratosphaeriaceae</taxon>
        <taxon>Recurvomyces</taxon>
    </lineage>
</organism>
<evidence type="ECO:0000256" key="5">
    <source>
        <dbReference type="PIRSR" id="PIRSR601461-1"/>
    </source>
</evidence>
<feature type="active site" evidence="5">
    <location>
        <position position="302"/>
    </location>
</feature>
<keyword evidence="3 6" id="KW-0064">Aspartyl protease</keyword>
<feature type="active site" evidence="5">
    <location>
        <position position="123"/>
    </location>
</feature>